<dbReference type="STRING" id="1121881.SAMN02745225_01819"/>
<dbReference type="SUPFAM" id="SSF74650">
    <property type="entry name" value="Galactose mutarotase-like"/>
    <property type="match status" value="1"/>
</dbReference>
<dbReference type="GO" id="GO:0030246">
    <property type="term" value="F:carbohydrate binding"/>
    <property type="evidence" value="ECO:0007669"/>
    <property type="project" value="InterPro"/>
</dbReference>
<gene>
    <name evidence="1" type="ORF">SAMN02745225_01819</name>
</gene>
<protein>
    <submittedName>
        <fullName evidence="1">Aldose 1-epimerase</fullName>
    </submittedName>
</protein>
<dbReference type="Pfam" id="PF01263">
    <property type="entry name" value="Aldose_epim"/>
    <property type="match status" value="1"/>
</dbReference>
<dbReference type="InterPro" id="IPR011013">
    <property type="entry name" value="Gal_mutarotase_sf_dom"/>
</dbReference>
<reference evidence="2" key="1">
    <citation type="submission" date="2016-11" db="EMBL/GenBank/DDBJ databases">
        <authorList>
            <person name="Varghese N."/>
            <person name="Submissions S."/>
        </authorList>
    </citation>
    <scope>NUCLEOTIDE SEQUENCE [LARGE SCALE GENOMIC DNA]</scope>
    <source>
        <strain evidence="2">DSM 19514</strain>
    </source>
</reference>
<dbReference type="GO" id="GO:0016853">
    <property type="term" value="F:isomerase activity"/>
    <property type="evidence" value="ECO:0007669"/>
    <property type="project" value="InterPro"/>
</dbReference>
<evidence type="ECO:0000313" key="1">
    <source>
        <dbReference type="EMBL" id="SHE85729.1"/>
    </source>
</evidence>
<sequence length="273" mass="30885">MRSLSFHGRDLIESFSEREICPAAHGAFLFPWPNRIEKGSYLYEGNSYQLDISEPSTMSAIHGLCRWQPFVLTEWESDFISLSYELYPTPGYPFHLGVSLSYKLRDDGLVVTTQVENLGERRALYGVGHHPYLSPGASYCADDVILTIDAQTVCNRQVVDPLGRVVPPSAFAEGVSLRGLILDDTFSDLKRDKSTVSRVSITGGDKVTVEIWMDEHYRYVQIFSGDTLDSARRRKAVAIEPMTCPPQAFRTKEAVFEIAPQEMMDMRWGMRIK</sequence>
<evidence type="ECO:0000313" key="2">
    <source>
        <dbReference type="Proteomes" id="UP000184295"/>
    </source>
</evidence>
<dbReference type="InterPro" id="IPR014718">
    <property type="entry name" value="GH-type_carb-bd"/>
</dbReference>
<dbReference type="Gene3D" id="2.70.98.10">
    <property type="match status" value="1"/>
</dbReference>
<organism evidence="1 2">
    <name type="scientific">Ferrithrix thermotolerans DSM 19514</name>
    <dbReference type="NCBI Taxonomy" id="1121881"/>
    <lineage>
        <taxon>Bacteria</taxon>
        <taxon>Bacillati</taxon>
        <taxon>Actinomycetota</taxon>
        <taxon>Acidimicrobiia</taxon>
        <taxon>Acidimicrobiales</taxon>
        <taxon>Acidimicrobiaceae</taxon>
        <taxon>Ferrithrix</taxon>
    </lineage>
</organism>
<name>A0A1M4WWW5_9ACTN</name>
<proteinExistence type="predicted"/>
<accession>A0A1M4WWW5</accession>
<keyword evidence="2" id="KW-1185">Reference proteome</keyword>
<dbReference type="AlphaFoldDB" id="A0A1M4WWW5"/>
<dbReference type="GO" id="GO:0005975">
    <property type="term" value="P:carbohydrate metabolic process"/>
    <property type="evidence" value="ECO:0007669"/>
    <property type="project" value="InterPro"/>
</dbReference>
<dbReference type="Proteomes" id="UP000184295">
    <property type="component" value="Unassembled WGS sequence"/>
</dbReference>
<dbReference type="InterPro" id="IPR008183">
    <property type="entry name" value="Aldose_1/G6P_1-epimerase"/>
</dbReference>
<dbReference type="EMBL" id="FQUL01000030">
    <property type="protein sequence ID" value="SHE85729.1"/>
    <property type="molecule type" value="Genomic_DNA"/>
</dbReference>